<dbReference type="GO" id="GO:0030681">
    <property type="term" value="C:multimeric ribonuclease P complex"/>
    <property type="evidence" value="ECO:0007669"/>
    <property type="project" value="TreeGrafter"/>
</dbReference>
<dbReference type="GO" id="GO:0000447">
    <property type="term" value="P:endonucleolytic cleavage in ITS1 to separate SSU-rRNA from 5.8S rRNA and LSU-rRNA from tricistronic rRNA transcript (SSU-rRNA, 5.8S rRNA, LSU-rRNA)"/>
    <property type="evidence" value="ECO:0007669"/>
    <property type="project" value="TreeGrafter"/>
</dbReference>
<keyword evidence="2" id="KW-1185">Reference proteome</keyword>
<gene>
    <name evidence="1" type="ORF">RN001_008127</name>
</gene>
<evidence type="ECO:0000313" key="1">
    <source>
        <dbReference type="EMBL" id="KAK4879981.1"/>
    </source>
</evidence>
<dbReference type="GO" id="GO:0000172">
    <property type="term" value="C:ribonuclease MRP complex"/>
    <property type="evidence" value="ECO:0007669"/>
    <property type="project" value="TreeGrafter"/>
</dbReference>
<dbReference type="InterPro" id="IPR013893">
    <property type="entry name" value="RNase_P_Rpp40"/>
</dbReference>
<dbReference type="GO" id="GO:0000171">
    <property type="term" value="F:ribonuclease MRP activity"/>
    <property type="evidence" value="ECO:0007669"/>
    <property type="project" value="TreeGrafter"/>
</dbReference>
<sequence length="352" mass="40743">MLSPEIWNFKVPHSSFKIEKQQISNDSCFQTIQRLPYNHLISVVLPNTLRTPEIICDSLKTDCEYYRISNISLDELTNTKFIDNFLKKGSFSALSIDTRIDVDDCVCLTVDGLMVLSLRKETYETFGLEGVASNFYCKSKERYIVSINLLSKTLKLGTKKYERTNRCLSRLGNFCLIMSWEPPDDICPSSIAKYFFDLGNDVKLCVPDFNVRTSYSVKVPDLENLSEFTEWLGMFSLETTLENTDDYLTTYETPIPCQEYGQVKFLQSRGFFTHSQIKKLLEELMTFAKTEDVPWVSLYVQGFSDAAVGWNAQEHQYYTNGDNSYLIVITSDTYWVAYQSCSRKRYKYVNNK</sequence>
<dbReference type="PANTHER" id="PTHR15396:SF1">
    <property type="entry name" value="RIBONUCLEASE P PROTEIN SUBUNIT P40"/>
    <property type="match status" value="1"/>
</dbReference>
<dbReference type="Pfam" id="PF08584">
    <property type="entry name" value="Ribonuc_P_40"/>
    <property type="match status" value="1"/>
</dbReference>
<dbReference type="PANTHER" id="PTHR15396">
    <property type="entry name" value="RIBONUCLEASE P PROTEIN SUBUNIT P40"/>
    <property type="match status" value="1"/>
</dbReference>
<comment type="caution">
    <text evidence="1">The sequence shown here is derived from an EMBL/GenBank/DDBJ whole genome shotgun (WGS) entry which is preliminary data.</text>
</comment>
<protein>
    <submittedName>
        <fullName evidence="1">Uncharacterized protein</fullName>
    </submittedName>
</protein>
<dbReference type="Proteomes" id="UP001353858">
    <property type="component" value="Unassembled WGS sequence"/>
</dbReference>
<dbReference type="GO" id="GO:0001682">
    <property type="term" value="P:tRNA 5'-leader removal"/>
    <property type="evidence" value="ECO:0007669"/>
    <property type="project" value="InterPro"/>
</dbReference>
<dbReference type="GO" id="GO:0004526">
    <property type="term" value="F:ribonuclease P activity"/>
    <property type="evidence" value="ECO:0007669"/>
    <property type="project" value="TreeGrafter"/>
</dbReference>
<proteinExistence type="predicted"/>
<organism evidence="1 2">
    <name type="scientific">Aquatica leii</name>
    <dbReference type="NCBI Taxonomy" id="1421715"/>
    <lineage>
        <taxon>Eukaryota</taxon>
        <taxon>Metazoa</taxon>
        <taxon>Ecdysozoa</taxon>
        <taxon>Arthropoda</taxon>
        <taxon>Hexapoda</taxon>
        <taxon>Insecta</taxon>
        <taxon>Pterygota</taxon>
        <taxon>Neoptera</taxon>
        <taxon>Endopterygota</taxon>
        <taxon>Coleoptera</taxon>
        <taxon>Polyphaga</taxon>
        <taxon>Elateriformia</taxon>
        <taxon>Elateroidea</taxon>
        <taxon>Lampyridae</taxon>
        <taxon>Luciolinae</taxon>
        <taxon>Aquatica</taxon>
    </lineage>
</organism>
<reference evidence="2" key="1">
    <citation type="submission" date="2023-01" db="EMBL/GenBank/DDBJ databases">
        <title>Key to firefly adult light organ development and bioluminescence: homeobox transcription factors regulate luciferase expression and transportation to peroxisome.</title>
        <authorList>
            <person name="Fu X."/>
        </authorList>
    </citation>
    <scope>NUCLEOTIDE SEQUENCE [LARGE SCALE GENOMIC DNA]</scope>
</reference>
<evidence type="ECO:0000313" key="2">
    <source>
        <dbReference type="Proteomes" id="UP001353858"/>
    </source>
</evidence>
<dbReference type="AlphaFoldDB" id="A0AAN7PES3"/>
<dbReference type="EMBL" id="JARPUR010000003">
    <property type="protein sequence ID" value="KAK4879981.1"/>
    <property type="molecule type" value="Genomic_DNA"/>
</dbReference>
<accession>A0AAN7PES3</accession>
<name>A0AAN7PES3_9COLE</name>